<dbReference type="Pfam" id="PF07715">
    <property type="entry name" value="Plug"/>
    <property type="match status" value="1"/>
</dbReference>
<dbReference type="Pfam" id="PF13715">
    <property type="entry name" value="CarbopepD_reg_2"/>
    <property type="match status" value="1"/>
</dbReference>
<keyword evidence="7 11" id="KW-0798">TonB box</keyword>
<keyword evidence="4" id="KW-0406">Ion transport</keyword>
<evidence type="ECO:0000256" key="11">
    <source>
        <dbReference type="RuleBase" id="RU003357"/>
    </source>
</evidence>
<dbReference type="Proteomes" id="UP000732105">
    <property type="component" value="Unassembled WGS sequence"/>
</dbReference>
<keyword evidence="4" id="KW-0410">Iron transport</keyword>
<evidence type="ECO:0000313" key="14">
    <source>
        <dbReference type="Proteomes" id="UP000732105"/>
    </source>
</evidence>
<keyword evidence="3 10" id="KW-1134">Transmembrane beta strand</keyword>
<comment type="subcellular location">
    <subcellularLocation>
        <location evidence="1 10">Cell outer membrane</location>
        <topology evidence="1 10">Multi-pass membrane protein</topology>
    </subcellularLocation>
</comment>
<evidence type="ECO:0000256" key="1">
    <source>
        <dbReference type="ARBA" id="ARBA00004571"/>
    </source>
</evidence>
<evidence type="ECO:0000256" key="10">
    <source>
        <dbReference type="PROSITE-ProRule" id="PRU01360"/>
    </source>
</evidence>
<dbReference type="SUPFAM" id="SSF56935">
    <property type="entry name" value="Porins"/>
    <property type="match status" value="1"/>
</dbReference>
<comment type="caution">
    <text evidence="13">The sequence shown here is derived from an EMBL/GenBank/DDBJ whole genome shotgun (WGS) entry which is preliminary data.</text>
</comment>
<feature type="domain" description="Secretin/TonB short N-terminal" evidence="12">
    <location>
        <begin position="78"/>
        <end position="129"/>
    </location>
</feature>
<dbReference type="PROSITE" id="PS52016">
    <property type="entry name" value="TONB_DEPENDENT_REC_3"/>
    <property type="match status" value="1"/>
</dbReference>
<evidence type="ECO:0000313" key="13">
    <source>
        <dbReference type="EMBL" id="NOU62076.1"/>
    </source>
</evidence>
<dbReference type="EMBL" id="RZNH01000051">
    <property type="protein sequence ID" value="NOU62076.1"/>
    <property type="molecule type" value="Genomic_DNA"/>
</dbReference>
<dbReference type="InterPro" id="IPR008969">
    <property type="entry name" value="CarboxyPept-like_regulatory"/>
</dbReference>
<dbReference type="InterPro" id="IPR000531">
    <property type="entry name" value="Beta-barrel_TonB"/>
</dbReference>
<evidence type="ECO:0000256" key="6">
    <source>
        <dbReference type="ARBA" id="ARBA00023004"/>
    </source>
</evidence>
<accession>A0ABX1X1H9</accession>
<dbReference type="InterPro" id="IPR023997">
    <property type="entry name" value="TonB-dep_OMP_SusC/RagA_CS"/>
</dbReference>
<keyword evidence="2 10" id="KW-0813">Transport</keyword>
<dbReference type="InterPro" id="IPR011662">
    <property type="entry name" value="Secretin/TonB_short_N"/>
</dbReference>
<name>A0ABX1X1H9_9BACT</name>
<dbReference type="Gene3D" id="2.170.130.10">
    <property type="entry name" value="TonB-dependent receptor, plug domain"/>
    <property type="match status" value="1"/>
</dbReference>
<dbReference type="NCBIfam" id="TIGR04057">
    <property type="entry name" value="SusC_RagA_signa"/>
    <property type="match status" value="1"/>
</dbReference>
<proteinExistence type="inferred from homology"/>
<dbReference type="InterPro" id="IPR036942">
    <property type="entry name" value="Beta-barrel_TonB_sf"/>
</dbReference>
<evidence type="ECO:0000256" key="9">
    <source>
        <dbReference type="ARBA" id="ARBA00023237"/>
    </source>
</evidence>
<keyword evidence="5 10" id="KW-0812">Transmembrane</keyword>
<dbReference type="InterPro" id="IPR037066">
    <property type="entry name" value="Plug_dom_sf"/>
</dbReference>
<dbReference type="InterPro" id="IPR039426">
    <property type="entry name" value="TonB-dep_rcpt-like"/>
</dbReference>
<dbReference type="InterPro" id="IPR023996">
    <property type="entry name" value="TonB-dep_OMP_SusC/RagA"/>
</dbReference>
<sequence>MLNLIHFKFMKKKWNCLFPANQGKWLKRYWMMRNFIILFFVCNLSVMANGFTQEISVAKYNNATLLEVFDHLKEETGYGILYKEYEINPDVRVNMNVVDSNVQDILDEALNGTGLTYIVQDEVIVVYKAEILPQPIIEEAEQERKILSGQVSDEKGVPLPGVSIVIKGTNTGVATDIDGNYSIELEESNVVLVFSFVGMNPVEIAYEGQTIQNITLTADTEQMAEVVVTGYQTISKERATGSFSVLSSENVSNSPNETIGDNLESLVAGVQTTVDANGTTQFSIRGSSTLTGETAPLIVVDGFPINANMDAASVNDGDIKAIVNPFESINRNDIEKVTVLKDAAAASIWGARAANGVIVITTKKGNKDKGIQVNFEAYTKISDDVDLDYANPIANSATQLEYEMLMWQLGYGTPSYDISSINNNMTKGSELFQQQLREHVANGGVGLPTFTMTPELQKLAGQSYKGQVEDLMLRKPVSQNYNLTLRGQGERNKYSLSIMYNNNKQVFQEDRDDNLLVNFRNSMKVAKWLDFDFSVMSQLKNTHSGGVNLGDIKKMSPYELLVDENGNYNHINHDRIKNKEIIEQLQGISDGWAYEDMTHNPMQNMRSQDFRTKSFNTRLNAGLNFKIADGIKYSVGMQYAHGSVDVKKRYKEDSYYVRNLVNEYSIADYDAFVAGTPQTISGYQVPKGEMAYLKNIQTRAYLIRNQFSLVKNYGDHGFNFIAGTELNWNEAESNDNWLYGYNHEKYTTDLPSGYTDLNRMYYATNASIPRGGTITFTTNKFFSLYSNMAYTYKDKYTISGSVRTDASNITVKEAKYRYSPFWSIGGSWQLGKEEFAMQYDWLNRAILRATYGVNGNIPMNTAQVPLITYVDGAYGFGSYGAGVDHATLNDLGNPTLGWEKVKQLNVALDFAVLGNKLFGSIEYYNKKSEDLVAQVSLPSIAGTSSQAFNVAEMTNKGIELNLNANLNISKDLSWTPILNFAYNKSMVSKVNVADIPLWQLKYSAPYVEGYALSPVWSYKLTGEVNEFGIPLILGKNGVEYPANVNISSTGVNGPDVVWHRGSTIAPYVSSFTNEFKFKGFSLLATVTGKFGHYMYNDSFNYNTRTDAMNFHEDLEYLMDGRADEIGMYPVPTQQISGLTTYGATSTLLESRVEKADYIRLKEIMLSYTLPKSLVAKIGVNNIKFYTHISNVGLLWTANDKDIDPEYRKGMNFFKPERTYTLGVNVNF</sequence>
<organism evidence="13 14">
    <name type="scientific">Marinifilum caeruleilacunae</name>
    <dbReference type="NCBI Taxonomy" id="2499076"/>
    <lineage>
        <taxon>Bacteria</taxon>
        <taxon>Pseudomonadati</taxon>
        <taxon>Bacteroidota</taxon>
        <taxon>Bacteroidia</taxon>
        <taxon>Marinilabiliales</taxon>
        <taxon>Marinifilaceae</taxon>
    </lineage>
</organism>
<keyword evidence="8 10" id="KW-0472">Membrane</keyword>
<reference evidence="13 14" key="1">
    <citation type="submission" date="2018-12" db="EMBL/GenBank/DDBJ databases">
        <title>Marinifilum JC070 sp. nov., a marine bacterium isolated from Yongle Blue Hole in the South China Sea.</title>
        <authorList>
            <person name="Fu T."/>
        </authorList>
    </citation>
    <scope>NUCLEOTIDE SEQUENCE [LARGE SCALE GENOMIC DNA]</scope>
    <source>
        <strain evidence="13 14">JC070</strain>
    </source>
</reference>
<dbReference type="NCBIfam" id="TIGR04056">
    <property type="entry name" value="OMP_RagA_SusC"/>
    <property type="match status" value="1"/>
</dbReference>
<evidence type="ECO:0000259" key="12">
    <source>
        <dbReference type="SMART" id="SM00965"/>
    </source>
</evidence>
<dbReference type="SMART" id="SM00965">
    <property type="entry name" value="STN"/>
    <property type="match status" value="1"/>
</dbReference>
<evidence type="ECO:0000256" key="7">
    <source>
        <dbReference type="ARBA" id="ARBA00023077"/>
    </source>
</evidence>
<comment type="similarity">
    <text evidence="10 11">Belongs to the TonB-dependent receptor family.</text>
</comment>
<dbReference type="SUPFAM" id="SSF49464">
    <property type="entry name" value="Carboxypeptidase regulatory domain-like"/>
    <property type="match status" value="1"/>
</dbReference>
<evidence type="ECO:0000256" key="8">
    <source>
        <dbReference type="ARBA" id="ARBA00023136"/>
    </source>
</evidence>
<evidence type="ECO:0000256" key="2">
    <source>
        <dbReference type="ARBA" id="ARBA00022448"/>
    </source>
</evidence>
<dbReference type="Gene3D" id="2.40.170.20">
    <property type="entry name" value="TonB-dependent receptor, beta-barrel domain"/>
    <property type="match status" value="1"/>
</dbReference>
<keyword evidence="14" id="KW-1185">Reference proteome</keyword>
<evidence type="ECO:0000256" key="4">
    <source>
        <dbReference type="ARBA" id="ARBA00022496"/>
    </source>
</evidence>
<dbReference type="Pfam" id="PF00593">
    <property type="entry name" value="TonB_dep_Rec_b-barrel"/>
    <property type="match status" value="1"/>
</dbReference>
<evidence type="ECO:0000256" key="3">
    <source>
        <dbReference type="ARBA" id="ARBA00022452"/>
    </source>
</evidence>
<dbReference type="InterPro" id="IPR012910">
    <property type="entry name" value="Plug_dom"/>
</dbReference>
<keyword evidence="6" id="KW-0408">Iron</keyword>
<keyword evidence="9 10" id="KW-0998">Cell outer membrane</keyword>
<protein>
    <submittedName>
        <fullName evidence="13">SusC/RagA family TonB-linked outer membrane protein</fullName>
    </submittedName>
</protein>
<evidence type="ECO:0000256" key="5">
    <source>
        <dbReference type="ARBA" id="ARBA00022692"/>
    </source>
</evidence>
<dbReference type="Gene3D" id="2.60.40.1120">
    <property type="entry name" value="Carboxypeptidase-like, regulatory domain"/>
    <property type="match status" value="1"/>
</dbReference>
<gene>
    <name evidence="13" type="ORF">ELS83_19940</name>
</gene>